<dbReference type="Pfam" id="PF26093">
    <property type="entry name" value="HTH_TGH"/>
    <property type="match status" value="1"/>
</dbReference>
<dbReference type="GO" id="GO:0005634">
    <property type="term" value="C:nucleus"/>
    <property type="evidence" value="ECO:0007669"/>
    <property type="project" value="TreeGrafter"/>
</dbReference>
<keyword evidence="5" id="KW-1185">Reference proteome</keyword>
<evidence type="ECO:0000313" key="5">
    <source>
        <dbReference type="Proteomes" id="UP000472267"/>
    </source>
</evidence>
<evidence type="ECO:0000313" key="4">
    <source>
        <dbReference type="Ensembl" id="ENSSFAP00005002408.1"/>
    </source>
</evidence>
<feature type="compositionally biased region" description="Basic and acidic residues" evidence="2">
    <location>
        <begin position="561"/>
        <end position="584"/>
    </location>
</feature>
<dbReference type="GO" id="GO:0003723">
    <property type="term" value="F:RNA binding"/>
    <property type="evidence" value="ECO:0007669"/>
    <property type="project" value="TreeGrafter"/>
</dbReference>
<feature type="region of interest" description="Disordered" evidence="2">
    <location>
        <begin position="1"/>
        <end position="37"/>
    </location>
</feature>
<comment type="similarity">
    <text evidence="1">Belongs to the GPATCH1 family.</text>
</comment>
<organism evidence="4 5">
    <name type="scientific">Salarias fasciatus</name>
    <name type="common">Jewelled blenny</name>
    <name type="synonym">Blennius fasciatus</name>
    <dbReference type="NCBI Taxonomy" id="181472"/>
    <lineage>
        <taxon>Eukaryota</taxon>
        <taxon>Metazoa</taxon>
        <taxon>Chordata</taxon>
        <taxon>Craniata</taxon>
        <taxon>Vertebrata</taxon>
        <taxon>Euteleostomi</taxon>
        <taxon>Actinopterygii</taxon>
        <taxon>Neopterygii</taxon>
        <taxon>Teleostei</taxon>
        <taxon>Neoteleostei</taxon>
        <taxon>Acanthomorphata</taxon>
        <taxon>Ovalentaria</taxon>
        <taxon>Blenniimorphae</taxon>
        <taxon>Blenniiformes</taxon>
        <taxon>Blennioidei</taxon>
        <taxon>Blenniidae</taxon>
        <taxon>Salariinae</taxon>
        <taxon>Salarias</taxon>
    </lineage>
</organism>
<feature type="compositionally biased region" description="Low complexity" evidence="2">
    <location>
        <begin position="653"/>
        <end position="677"/>
    </location>
</feature>
<evidence type="ECO:0000256" key="1">
    <source>
        <dbReference type="ARBA" id="ARBA00008600"/>
    </source>
</evidence>
<reference evidence="4" key="1">
    <citation type="submission" date="2019-06" db="EMBL/GenBank/DDBJ databases">
        <authorList>
            <consortium name="Wellcome Sanger Institute Data Sharing"/>
        </authorList>
    </citation>
    <scope>NUCLEOTIDE SEQUENCE [LARGE SCALE GENOMIC DNA]</scope>
</reference>
<feature type="region of interest" description="Disordered" evidence="2">
    <location>
        <begin position="647"/>
        <end position="803"/>
    </location>
</feature>
<feature type="compositionally biased region" description="Pro residues" evidence="2">
    <location>
        <begin position="722"/>
        <end position="744"/>
    </location>
</feature>
<feature type="domain" description="G-patch" evidence="3">
    <location>
        <begin position="152"/>
        <end position="172"/>
    </location>
</feature>
<evidence type="ECO:0000259" key="3">
    <source>
        <dbReference type="PROSITE" id="PS50174"/>
    </source>
</evidence>
<feature type="region of interest" description="Disordered" evidence="2">
    <location>
        <begin position="441"/>
        <end position="462"/>
    </location>
</feature>
<dbReference type="InterPro" id="IPR000467">
    <property type="entry name" value="G_patch_dom"/>
</dbReference>
<protein>
    <recommendedName>
        <fullName evidence="3">G-patch domain-containing protein</fullName>
    </recommendedName>
</protein>
<reference evidence="4" key="3">
    <citation type="submission" date="2025-09" db="UniProtKB">
        <authorList>
            <consortium name="Ensembl"/>
        </authorList>
    </citation>
    <scope>IDENTIFICATION</scope>
</reference>
<feature type="compositionally biased region" description="Low complexity" evidence="2">
    <location>
        <begin position="769"/>
        <end position="794"/>
    </location>
</feature>
<feature type="region of interest" description="Disordered" evidence="2">
    <location>
        <begin position="552"/>
        <end position="584"/>
    </location>
</feature>
<dbReference type="GO" id="GO:0006397">
    <property type="term" value="P:mRNA processing"/>
    <property type="evidence" value="ECO:0007669"/>
    <property type="project" value="InterPro"/>
</dbReference>
<feature type="compositionally biased region" description="Pro residues" evidence="2">
    <location>
        <begin position="752"/>
        <end position="768"/>
    </location>
</feature>
<dbReference type="PANTHER" id="PTHR13384">
    <property type="entry name" value="G PATCH DOMAIN-CONTAINING PROTEIN 1"/>
    <property type="match status" value="1"/>
</dbReference>
<dbReference type="AlphaFoldDB" id="A0A672F8F1"/>
<feature type="compositionally biased region" description="Pro residues" evidence="2">
    <location>
        <begin position="678"/>
        <end position="695"/>
    </location>
</feature>
<dbReference type="Proteomes" id="UP000472267">
    <property type="component" value="Chromosome 1"/>
</dbReference>
<dbReference type="InterPro" id="IPR011666">
    <property type="entry name" value="DUF1604"/>
</dbReference>
<dbReference type="PROSITE" id="PS50174">
    <property type="entry name" value="G_PATCH"/>
    <property type="match status" value="1"/>
</dbReference>
<evidence type="ECO:0000256" key="2">
    <source>
        <dbReference type="SAM" id="MobiDB-lite"/>
    </source>
</evidence>
<dbReference type="Pfam" id="PF01585">
    <property type="entry name" value="G-patch"/>
    <property type="match status" value="1"/>
</dbReference>
<accession>A0A672F8F1</accession>
<sequence>SSMPNSDSEEDFVSFGTPLEPLEEDEAPRKPVPLHEQTVKDERGRYQRFHGAFTGGFSAGYFNTVGSKEGWTPSTFVSSRQQKAEKHHARPEDFMDEEDFGEHGIAPSQILRSEEFSSSHRDAAAEKKKAVSSQAALIPGDTLLEELISPARSSVGVELLRRMGWREGQGVGPRVKRKARRQTALCVQHCSLHQGDEEEFAPENVTFAPKDVTPMDFSPRLGLQGLGYQGLDPGRALMGPGLPEHIQLFRPQDEGRSLFGGTGSTRRGGVAGQAFGLGALEDDDDEEVYHRDSMSRYDTVLGGEEPGDGLYGWTAPQQYTRRTGGWGDASYVGKILEGFTLAQKPPAQETVFPPPVLPRNFRPVRRFPPSLDVSMLSSVSPALAQALRTSRGHMVPEEPQQGGRHQLHSGQRGALLGEDVLTGPASVLDLLRPADRQRLLSRRNLSSRTQDPQTAVPGGAAVPGGVSVDFQQQQQRDALAAWRGVPESSQTFRPFEKNPSKQARYEDYLTRLKQGHSDALDQSLDPSMTEWERGREREEFVRASILYRPSSSSLSSRFTRGRREDDQDTVEVNRDQEGDEGDKRDAVRMKLFGAMTRETLEWHPDKLLCKRFNVPHPFPRSGIVGLPKVKRDKFSVFNFLTVNENQETAGEFSSSPSGLCSSSPSGLCSSSPSGSSPPLTPPPPAPSPLAPPLVAPPLLTFLQLPPPAPVSPSPSNSSPLGPIAPPPLAPVAPPPPLAQPPLAPVSPLLFPTYPPLAPPLAPLTPPPSSSSSPSNSSSSSSSSPSSSSSKFSPVAPSPMAPAL</sequence>
<dbReference type="Ensembl" id="ENSSFAT00005002622.1">
    <property type="protein sequence ID" value="ENSSFAP00005002408.1"/>
    <property type="gene ID" value="ENSSFAG00005001706.1"/>
</dbReference>
<dbReference type="PANTHER" id="PTHR13384:SF19">
    <property type="entry name" value="G PATCH DOMAIN-CONTAINING PROTEIN 1"/>
    <property type="match status" value="1"/>
</dbReference>
<proteinExistence type="inferred from homology"/>
<dbReference type="Pfam" id="PF07713">
    <property type="entry name" value="DUF1604"/>
    <property type="match status" value="1"/>
</dbReference>
<name>A0A672F8F1_SALFA</name>
<reference evidence="4" key="2">
    <citation type="submission" date="2025-08" db="UniProtKB">
        <authorList>
            <consortium name="Ensembl"/>
        </authorList>
    </citation>
    <scope>IDENTIFICATION</scope>
</reference>
<gene>
    <name evidence="4" type="primary">gpatch1</name>
</gene>